<organism evidence="1">
    <name type="scientific">marine sediment metagenome</name>
    <dbReference type="NCBI Taxonomy" id="412755"/>
    <lineage>
        <taxon>unclassified sequences</taxon>
        <taxon>metagenomes</taxon>
        <taxon>ecological metagenomes</taxon>
    </lineage>
</organism>
<gene>
    <name evidence="1" type="ORF">S12H4_10111</name>
</gene>
<proteinExistence type="predicted"/>
<protein>
    <submittedName>
        <fullName evidence="1">Uncharacterized protein</fullName>
    </submittedName>
</protein>
<accession>X1S0A9</accession>
<comment type="caution">
    <text evidence="1">The sequence shown here is derived from an EMBL/GenBank/DDBJ whole genome shotgun (WGS) entry which is preliminary data.</text>
</comment>
<dbReference type="EMBL" id="BARW01004253">
    <property type="protein sequence ID" value="GAI61209.1"/>
    <property type="molecule type" value="Genomic_DNA"/>
</dbReference>
<name>X1S0A9_9ZZZZ</name>
<evidence type="ECO:0000313" key="1">
    <source>
        <dbReference type="EMBL" id="GAI61209.1"/>
    </source>
</evidence>
<reference evidence="1" key="1">
    <citation type="journal article" date="2014" name="Front. Microbiol.">
        <title>High frequency of phylogenetically diverse reductive dehalogenase-homologous genes in deep subseafloor sedimentary metagenomes.</title>
        <authorList>
            <person name="Kawai M."/>
            <person name="Futagami T."/>
            <person name="Toyoda A."/>
            <person name="Takaki Y."/>
            <person name="Nishi S."/>
            <person name="Hori S."/>
            <person name="Arai W."/>
            <person name="Tsubouchi T."/>
            <person name="Morono Y."/>
            <person name="Uchiyama I."/>
            <person name="Ito T."/>
            <person name="Fujiyama A."/>
            <person name="Inagaki F."/>
            <person name="Takami H."/>
        </authorList>
    </citation>
    <scope>NUCLEOTIDE SEQUENCE</scope>
    <source>
        <strain evidence="1">Expedition CK06-06</strain>
    </source>
</reference>
<dbReference type="AlphaFoldDB" id="X1S0A9"/>
<sequence>MFKITDYFRWLVKDKKKWFESMEESISREEIIEMFQNKEEPKNFILYGKEAHNDEMFRKIKKFEKNKKKIEEKTK</sequence>